<accession>A0A561SA69</accession>
<gene>
    <name evidence="2" type="ORF">FHX73_18118</name>
</gene>
<evidence type="ECO:0000313" key="2">
    <source>
        <dbReference type="EMBL" id="TWF71747.1"/>
    </source>
</evidence>
<sequence length="316" mass="35646">MIHNAVMLRIVKDGEPAETSEPKPQQQDDEPPYEPVRPFGARHIVNEDLMRLGLGEGVDAQGHRVLPKGLGWCQALQAPEECWPDGAELCVVVNWYPDVAHRPQYSNDYRKRTIPTGAAAHWEKRIAATVAALESLGYVAEFHSDLWTPTHHPGAEILVYRMAPGVEPPRKPANAWATYGPARPNFEYGINKAAYEQERVRRVLEAARLMMQNYVYGERPLEKVPSRIGKGCVVWDLKPTLRPLGAVDCAHVAWFPDPQLARYQEHWTEAQTLITATLREDGYATRARKEPWGPGSASLGIVAWKNVEPELEPWQR</sequence>
<dbReference type="Proteomes" id="UP000317940">
    <property type="component" value="Unassembled WGS sequence"/>
</dbReference>
<keyword evidence="3" id="KW-1185">Reference proteome</keyword>
<evidence type="ECO:0000256" key="1">
    <source>
        <dbReference type="SAM" id="MobiDB-lite"/>
    </source>
</evidence>
<protein>
    <submittedName>
        <fullName evidence="2">Uncharacterized protein</fullName>
    </submittedName>
</protein>
<dbReference type="EMBL" id="VIWT01000008">
    <property type="protein sequence ID" value="TWF71747.1"/>
    <property type="molecule type" value="Genomic_DNA"/>
</dbReference>
<comment type="caution">
    <text evidence="2">The sequence shown here is derived from an EMBL/GenBank/DDBJ whole genome shotgun (WGS) entry which is preliminary data.</text>
</comment>
<organism evidence="2 3">
    <name type="scientific">Kitasatospora viridis</name>
    <dbReference type="NCBI Taxonomy" id="281105"/>
    <lineage>
        <taxon>Bacteria</taxon>
        <taxon>Bacillati</taxon>
        <taxon>Actinomycetota</taxon>
        <taxon>Actinomycetes</taxon>
        <taxon>Kitasatosporales</taxon>
        <taxon>Streptomycetaceae</taxon>
        <taxon>Kitasatospora</taxon>
    </lineage>
</organism>
<feature type="region of interest" description="Disordered" evidence="1">
    <location>
        <begin position="11"/>
        <end position="37"/>
    </location>
</feature>
<proteinExistence type="predicted"/>
<name>A0A561SA69_9ACTN</name>
<dbReference type="AlphaFoldDB" id="A0A561SA69"/>
<evidence type="ECO:0000313" key="3">
    <source>
        <dbReference type="Proteomes" id="UP000317940"/>
    </source>
</evidence>
<reference evidence="2 3" key="1">
    <citation type="submission" date="2019-06" db="EMBL/GenBank/DDBJ databases">
        <title>Sequencing the genomes of 1000 actinobacteria strains.</title>
        <authorList>
            <person name="Klenk H.-P."/>
        </authorList>
    </citation>
    <scope>NUCLEOTIDE SEQUENCE [LARGE SCALE GENOMIC DNA]</scope>
    <source>
        <strain evidence="2 3">DSM 44826</strain>
    </source>
</reference>